<dbReference type="InterPro" id="IPR003661">
    <property type="entry name" value="HisK_dim/P_dom"/>
</dbReference>
<feature type="transmembrane region" description="Helical" evidence="10">
    <location>
        <begin position="136"/>
        <end position="154"/>
    </location>
</feature>
<dbReference type="PANTHER" id="PTHR44936:SF10">
    <property type="entry name" value="SENSOR PROTEIN RSTB"/>
    <property type="match status" value="1"/>
</dbReference>
<evidence type="ECO:0000256" key="9">
    <source>
        <dbReference type="ARBA" id="ARBA00022840"/>
    </source>
</evidence>
<evidence type="ECO:0000256" key="7">
    <source>
        <dbReference type="ARBA" id="ARBA00022741"/>
    </source>
</evidence>
<evidence type="ECO:0000256" key="8">
    <source>
        <dbReference type="ARBA" id="ARBA00022777"/>
    </source>
</evidence>
<evidence type="ECO:0000256" key="10">
    <source>
        <dbReference type="SAM" id="Phobius"/>
    </source>
</evidence>
<protein>
    <recommendedName>
        <fullName evidence="3">histidine kinase</fullName>
        <ecNumber evidence="3">2.7.13.3</ecNumber>
    </recommendedName>
</protein>
<evidence type="ECO:0000256" key="6">
    <source>
        <dbReference type="ARBA" id="ARBA00022679"/>
    </source>
</evidence>
<keyword evidence="10" id="KW-0812">Transmembrane</keyword>
<feature type="domain" description="Histidine kinase" evidence="11">
    <location>
        <begin position="224"/>
        <end position="431"/>
    </location>
</feature>
<dbReference type="GO" id="GO:0005886">
    <property type="term" value="C:plasma membrane"/>
    <property type="evidence" value="ECO:0007669"/>
    <property type="project" value="UniProtKB-SubCell"/>
</dbReference>
<gene>
    <name evidence="12" type="primary">regB</name>
    <name evidence="12" type="ORF">BHE75_04162</name>
</gene>
<keyword evidence="10" id="KW-1133">Transmembrane helix</keyword>
<evidence type="ECO:0000313" key="12">
    <source>
        <dbReference type="EMBL" id="OHT22140.1"/>
    </source>
</evidence>
<comment type="subcellular location">
    <subcellularLocation>
        <location evidence="2">Cell membrane</location>
        <topology evidence="2">Multi-pass membrane protein</topology>
    </subcellularLocation>
</comment>
<sequence>MNAVWDKARMAMAPVEGPASIGVNNMLLLLQLRWIAVLGQLGTIAVVHGVMGIPLPLGPLLLMPALLIAINLLSRPFLRERKHVTNGELFSAFLVDVAALTWQLHQTGGLTNPFAWLFLLQVVLGAILLKPWSSWAIVGVTTLCLAWLMGHYRPLALPPGHQDDLFGLYLQGGLVCFGLIAILLVVFVTQISRNLRERDASLADVRQQAAEENHIVRMGLLASGAAHELGTPLSSLSVILGDWQRMPELAGNPDLAQDIADMQAEVQRCKAIVSGILMSAGEARGVAPAVTTMRRFLDDIVADWRSSRLAGTVDYDDRFGADVPIVSDPALKQVIGNVIDNAAEVSPHWIGIVARREQDLLVLSVSDRGPGFSPDMLNGFGQPYRSSKGRPGGGLGLFLLVNVLRKLGGRAEAQNRPGGGATVTIMLPLSAIAYAPKESSREIAP</sequence>
<dbReference type="GO" id="GO:0005524">
    <property type="term" value="F:ATP binding"/>
    <property type="evidence" value="ECO:0007669"/>
    <property type="project" value="UniProtKB-KW"/>
</dbReference>
<keyword evidence="6 12" id="KW-0808">Transferase</keyword>
<feature type="transmembrane region" description="Helical" evidence="10">
    <location>
        <begin position="57"/>
        <end position="74"/>
    </location>
</feature>
<dbReference type="EMBL" id="MIPT01000001">
    <property type="protein sequence ID" value="OHT22140.1"/>
    <property type="molecule type" value="Genomic_DNA"/>
</dbReference>
<dbReference type="Gene3D" id="1.10.287.130">
    <property type="match status" value="1"/>
</dbReference>
<accession>A0A1S1HP29</accession>
<keyword evidence="4" id="KW-1003">Cell membrane</keyword>
<dbReference type="PROSITE" id="PS50109">
    <property type="entry name" value="HIS_KIN"/>
    <property type="match status" value="1"/>
</dbReference>
<dbReference type="SUPFAM" id="SSF47384">
    <property type="entry name" value="Homodimeric domain of signal transducing histidine kinase"/>
    <property type="match status" value="1"/>
</dbReference>
<dbReference type="Proteomes" id="UP000179467">
    <property type="component" value="Unassembled WGS sequence"/>
</dbReference>
<dbReference type="InterPro" id="IPR036097">
    <property type="entry name" value="HisK_dim/P_sf"/>
</dbReference>
<dbReference type="Pfam" id="PF02518">
    <property type="entry name" value="HATPase_c"/>
    <property type="match status" value="1"/>
</dbReference>
<dbReference type="EC" id="2.7.13.3" evidence="3"/>
<dbReference type="CDD" id="cd00082">
    <property type="entry name" value="HisKA"/>
    <property type="match status" value="1"/>
</dbReference>
<evidence type="ECO:0000256" key="5">
    <source>
        <dbReference type="ARBA" id="ARBA00022553"/>
    </source>
</evidence>
<keyword evidence="5" id="KW-0597">Phosphoprotein</keyword>
<evidence type="ECO:0000256" key="3">
    <source>
        <dbReference type="ARBA" id="ARBA00012438"/>
    </source>
</evidence>
<evidence type="ECO:0000313" key="13">
    <source>
        <dbReference type="Proteomes" id="UP000179467"/>
    </source>
</evidence>
<dbReference type="InterPro" id="IPR005467">
    <property type="entry name" value="His_kinase_dom"/>
</dbReference>
<keyword evidence="13" id="KW-1185">Reference proteome</keyword>
<feature type="transmembrane region" description="Helical" evidence="10">
    <location>
        <begin position="166"/>
        <end position="188"/>
    </location>
</feature>
<evidence type="ECO:0000256" key="2">
    <source>
        <dbReference type="ARBA" id="ARBA00004651"/>
    </source>
</evidence>
<evidence type="ECO:0000256" key="1">
    <source>
        <dbReference type="ARBA" id="ARBA00000085"/>
    </source>
</evidence>
<keyword evidence="10" id="KW-0472">Membrane</keyword>
<evidence type="ECO:0000259" key="11">
    <source>
        <dbReference type="PROSITE" id="PS50109"/>
    </source>
</evidence>
<dbReference type="PANTHER" id="PTHR44936">
    <property type="entry name" value="SENSOR PROTEIN CREC"/>
    <property type="match status" value="1"/>
</dbReference>
<keyword evidence="8 12" id="KW-0418">Kinase</keyword>
<dbReference type="Gene3D" id="3.30.565.10">
    <property type="entry name" value="Histidine kinase-like ATPase, C-terminal domain"/>
    <property type="match status" value="1"/>
</dbReference>
<evidence type="ECO:0000256" key="4">
    <source>
        <dbReference type="ARBA" id="ARBA00022475"/>
    </source>
</evidence>
<dbReference type="SMART" id="SM00387">
    <property type="entry name" value="HATPase_c"/>
    <property type="match status" value="1"/>
</dbReference>
<keyword evidence="9" id="KW-0067">ATP-binding</keyword>
<dbReference type="RefSeq" id="WP_015458552.1">
    <property type="nucleotide sequence ID" value="NZ_MIPT01000001.1"/>
</dbReference>
<dbReference type="SUPFAM" id="SSF55874">
    <property type="entry name" value="ATPase domain of HSP90 chaperone/DNA topoisomerase II/histidine kinase"/>
    <property type="match status" value="1"/>
</dbReference>
<keyword evidence="7" id="KW-0547">Nucleotide-binding</keyword>
<organism evidence="12 13">
    <name type="scientific">Edaphosphingomonas haloaromaticamans</name>
    <dbReference type="NCBI Taxonomy" id="653954"/>
    <lineage>
        <taxon>Bacteria</taxon>
        <taxon>Pseudomonadati</taxon>
        <taxon>Pseudomonadota</taxon>
        <taxon>Alphaproteobacteria</taxon>
        <taxon>Sphingomonadales</taxon>
        <taxon>Rhizorhabdaceae</taxon>
        <taxon>Edaphosphingomonas</taxon>
    </lineage>
</organism>
<dbReference type="InterPro" id="IPR050980">
    <property type="entry name" value="2C_sensor_his_kinase"/>
</dbReference>
<comment type="catalytic activity">
    <reaction evidence="1">
        <text>ATP + protein L-histidine = ADP + protein N-phospho-L-histidine.</text>
        <dbReference type="EC" id="2.7.13.3"/>
    </reaction>
</comment>
<dbReference type="InterPro" id="IPR004358">
    <property type="entry name" value="Sig_transdc_His_kin-like_C"/>
</dbReference>
<dbReference type="GO" id="GO:0000155">
    <property type="term" value="F:phosphorelay sensor kinase activity"/>
    <property type="evidence" value="ECO:0007669"/>
    <property type="project" value="InterPro"/>
</dbReference>
<reference evidence="12 13" key="1">
    <citation type="submission" date="2016-09" db="EMBL/GenBank/DDBJ databases">
        <title>Metabolic pathway, cell adaptation mechanisms and a novel monoxygenase revealed through proteogenomic-transcription analysis of a Sphingomonas haloaromaticamans strain degrading the fungicide ortho-phenylphenol.</title>
        <authorList>
            <person name="Perruchon C."/>
            <person name="Papadopoulou E.S."/>
            <person name="Rousidou C."/>
            <person name="Vasileiadis S."/>
            <person name="Tanou G."/>
            <person name="Amoutzias G."/>
            <person name="Molassiotis A."/>
            <person name="Karpouzas D.G."/>
        </authorList>
    </citation>
    <scope>NUCLEOTIDE SEQUENCE [LARGE SCALE GENOMIC DNA]</scope>
    <source>
        <strain evidence="12 13">P3</strain>
    </source>
</reference>
<dbReference type="InterPro" id="IPR036890">
    <property type="entry name" value="HATPase_C_sf"/>
</dbReference>
<dbReference type="InterPro" id="IPR003594">
    <property type="entry name" value="HATPase_dom"/>
</dbReference>
<proteinExistence type="predicted"/>
<dbReference type="PRINTS" id="PR00344">
    <property type="entry name" value="BCTRLSENSOR"/>
</dbReference>
<dbReference type="AlphaFoldDB" id="A0A1S1HP29"/>
<dbReference type="OrthoDB" id="9785252at2"/>
<comment type="caution">
    <text evidence="12">The sequence shown here is derived from an EMBL/GenBank/DDBJ whole genome shotgun (WGS) entry which is preliminary data.</text>
</comment>
<name>A0A1S1HP29_9SPHN</name>